<organism evidence="1 2">
    <name type="scientific">Rotaria magnacalcarata</name>
    <dbReference type="NCBI Taxonomy" id="392030"/>
    <lineage>
        <taxon>Eukaryota</taxon>
        <taxon>Metazoa</taxon>
        <taxon>Spiralia</taxon>
        <taxon>Gnathifera</taxon>
        <taxon>Rotifera</taxon>
        <taxon>Eurotatoria</taxon>
        <taxon>Bdelloidea</taxon>
        <taxon>Philodinida</taxon>
        <taxon>Philodinidae</taxon>
        <taxon>Rotaria</taxon>
    </lineage>
</organism>
<name>A0A816BL59_9BILA</name>
<accession>A0A816BL59</accession>
<evidence type="ECO:0000313" key="2">
    <source>
        <dbReference type="Proteomes" id="UP000663834"/>
    </source>
</evidence>
<sequence length="82" mass="8782">MNVIKASFYMQNWSNVLSYVTKAEQAIESLESTTKSTTTAAATTTASIRNPMDVTTVNSSMASDAILISRLKVYAGIAELAT</sequence>
<comment type="caution">
    <text evidence="1">The sequence shown here is derived from an EMBL/GenBank/DDBJ whole genome shotgun (WGS) entry which is preliminary data.</text>
</comment>
<proteinExistence type="predicted"/>
<evidence type="ECO:0000313" key="1">
    <source>
        <dbReference type="EMBL" id="CAF1610573.1"/>
    </source>
</evidence>
<dbReference type="AlphaFoldDB" id="A0A816BL59"/>
<gene>
    <name evidence="1" type="ORF">KQP761_LOCUS23328</name>
</gene>
<dbReference type="Proteomes" id="UP000663834">
    <property type="component" value="Unassembled WGS sequence"/>
</dbReference>
<dbReference type="EMBL" id="CAJNOW010012480">
    <property type="protein sequence ID" value="CAF1610573.1"/>
    <property type="molecule type" value="Genomic_DNA"/>
</dbReference>
<protein>
    <submittedName>
        <fullName evidence="1">Uncharacterized protein</fullName>
    </submittedName>
</protein>
<dbReference type="Gene3D" id="1.25.40.570">
    <property type="match status" value="1"/>
</dbReference>
<dbReference type="OrthoDB" id="422427at2759"/>
<feature type="non-terminal residue" evidence="1">
    <location>
        <position position="82"/>
    </location>
</feature>
<reference evidence="1" key="1">
    <citation type="submission" date="2021-02" db="EMBL/GenBank/DDBJ databases">
        <authorList>
            <person name="Nowell W R."/>
        </authorList>
    </citation>
    <scope>NUCLEOTIDE SEQUENCE</scope>
</reference>